<dbReference type="RefSeq" id="WP_158900217.1">
    <property type="nucleotide sequence ID" value="NZ_CP035733.1"/>
</dbReference>
<dbReference type="InterPro" id="IPR019079">
    <property type="entry name" value="Capsule_synth_CapA"/>
</dbReference>
<dbReference type="EMBL" id="CP035733">
    <property type="protein sequence ID" value="QGY80722.1"/>
    <property type="molecule type" value="Genomic_DNA"/>
</dbReference>
<dbReference type="SMART" id="SM00854">
    <property type="entry name" value="PGA_cap"/>
    <property type="match status" value="1"/>
</dbReference>
<dbReference type="Proteomes" id="UP000428803">
    <property type="component" value="Chromosome"/>
</dbReference>
<gene>
    <name evidence="3" type="ORF">EUU25_08875</name>
</gene>
<dbReference type="AlphaFoldDB" id="A0A6I6LE62"/>
<accession>A0A6I6LE62</accession>
<evidence type="ECO:0000313" key="4">
    <source>
        <dbReference type="Proteomes" id="UP000428803"/>
    </source>
</evidence>
<evidence type="ECO:0000259" key="2">
    <source>
        <dbReference type="SMART" id="SM00854"/>
    </source>
</evidence>
<dbReference type="Gene3D" id="3.60.21.10">
    <property type="match status" value="1"/>
</dbReference>
<name>A0A6I6LE62_9SPHN</name>
<dbReference type="InterPro" id="IPR029052">
    <property type="entry name" value="Metallo-depent_PP-like"/>
</dbReference>
<evidence type="ECO:0000313" key="3">
    <source>
        <dbReference type="EMBL" id="QGY80722.1"/>
    </source>
</evidence>
<dbReference type="Pfam" id="PF09587">
    <property type="entry name" value="PGA_cap"/>
    <property type="match status" value="1"/>
</dbReference>
<keyword evidence="4" id="KW-1185">Reference proteome</keyword>
<sequence length="455" mass="50580">MSDITSGKLRPVSMPRDARPIMKFSGELADAIEGQLRNAADGRWDTPVDVKLDPRNPESLAHWLYKSINPVTKGMRRPEIDIEALLEPYKKTRFEMLPEDFAVEAEITMSASGDLMCTPGLDGAKDRLFESVDDLIFGADVSYANLESTLTTDEVGPTEFTEESTPKINLTPMQYETVISHKGRRFDIVHLANNHILDCGEEGILTTLARLDKDGIAQVGVNRTKGDANKPRVTEVAGLRIGWVAHTFSVNFKPFPEDKPWIVNMTPFHLESQPDISLIERQIRACREDGCEIVIVALHWGLEFELYPHPQQVGWAHRFADLGADLVIGHHPHVPQPVEIYRPANDPDRAVPILYSLGNLSTLMSHPAMALSLVARIGFAKGLYRGKPAVRVAKLELVPVALVAERASGKEITRLVPLKELDRGVSEGPMRVYVDEMADYARVVVGDDWRADVTA</sequence>
<reference evidence="4" key="1">
    <citation type="submission" date="2019-01" db="EMBL/GenBank/DDBJ databases">
        <title>Sphingorhabdus lacus sp.nov., isolated from an oligotrophic freshwater lake.</title>
        <authorList>
            <person name="Park M."/>
        </authorList>
    </citation>
    <scope>NUCLEOTIDE SEQUENCE [LARGE SCALE GENOMIC DNA]</scope>
    <source>
        <strain evidence="4">IMCC1753</strain>
    </source>
</reference>
<comment type="similarity">
    <text evidence="1">Belongs to the CapA family.</text>
</comment>
<dbReference type="OrthoDB" id="9810718at2"/>
<evidence type="ECO:0000256" key="1">
    <source>
        <dbReference type="ARBA" id="ARBA00005662"/>
    </source>
</evidence>
<organism evidence="3 4">
    <name type="scientific">Sphingorhabdus lacus</name>
    <dbReference type="NCBI Taxonomy" id="392610"/>
    <lineage>
        <taxon>Bacteria</taxon>
        <taxon>Pseudomonadati</taxon>
        <taxon>Pseudomonadota</taxon>
        <taxon>Alphaproteobacteria</taxon>
        <taxon>Sphingomonadales</taxon>
        <taxon>Sphingomonadaceae</taxon>
        <taxon>Sphingorhabdus</taxon>
    </lineage>
</organism>
<dbReference type="CDD" id="cd07381">
    <property type="entry name" value="MPP_CapA"/>
    <property type="match status" value="1"/>
</dbReference>
<protein>
    <submittedName>
        <fullName evidence="3">CapA family protein</fullName>
    </submittedName>
</protein>
<dbReference type="SUPFAM" id="SSF56300">
    <property type="entry name" value="Metallo-dependent phosphatases"/>
    <property type="match status" value="1"/>
</dbReference>
<dbReference type="InterPro" id="IPR052169">
    <property type="entry name" value="CW_Biosynth-Accessory"/>
</dbReference>
<dbReference type="PANTHER" id="PTHR33393">
    <property type="entry name" value="POLYGLUTAMINE SYNTHESIS ACCESSORY PROTEIN RV0574C-RELATED"/>
    <property type="match status" value="1"/>
</dbReference>
<dbReference type="PANTHER" id="PTHR33393:SF11">
    <property type="entry name" value="POLYGLUTAMINE SYNTHESIS ACCESSORY PROTEIN RV0574C-RELATED"/>
    <property type="match status" value="1"/>
</dbReference>
<feature type="domain" description="Capsule synthesis protein CapA" evidence="2">
    <location>
        <begin position="108"/>
        <end position="364"/>
    </location>
</feature>
<dbReference type="KEGG" id="slaa:EUU25_08875"/>
<proteinExistence type="inferred from homology"/>